<accession>A0A5C8PVA5</accession>
<dbReference type="InterPro" id="IPR003439">
    <property type="entry name" value="ABC_transporter-like_ATP-bd"/>
</dbReference>
<dbReference type="Pfam" id="PF00005">
    <property type="entry name" value="ABC_tran"/>
    <property type="match status" value="1"/>
</dbReference>
<dbReference type="GO" id="GO:0015192">
    <property type="term" value="F:L-phenylalanine transmembrane transporter activity"/>
    <property type="evidence" value="ECO:0007669"/>
    <property type="project" value="TreeGrafter"/>
</dbReference>
<dbReference type="GO" id="GO:0005524">
    <property type="term" value="F:ATP binding"/>
    <property type="evidence" value="ECO:0007669"/>
    <property type="project" value="UniProtKB-KW"/>
</dbReference>
<proteinExistence type="predicted"/>
<reference evidence="5 6" key="1">
    <citation type="submission" date="2019-06" db="EMBL/GenBank/DDBJ databases">
        <title>New taxonomy in bacterial strain CC-CFT640, isolated from vineyard.</title>
        <authorList>
            <person name="Lin S.-Y."/>
            <person name="Tsai C.-F."/>
            <person name="Young C.-C."/>
        </authorList>
    </citation>
    <scope>NUCLEOTIDE SEQUENCE [LARGE SCALE GENOMIC DNA]</scope>
    <source>
        <strain evidence="5 6">CC-CFT640</strain>
    </source>
</reference>
<keyword evidence="1" id="KW-0813">Transport</keyword>
<protein>
    <submittedName>
        <fullName evidence="5">ABC transporter ATP-binding protein</fullName>
    </submittedName>
</protein>
<dbReference type="Pfam" id="PF12399">
    <property type="entry name" value="BCA_ABC_TP_C"/>
    <property type="match status" value="1"/>
</dbReference>
<dbReference type="GO" id="GO:0016887">
    <property type="term" value="F:ATP hydrolysis activity"/>
    <property type="evidence" value="ECO:0007669"/>
    <property type="project" value="InterPro"/>
</dbReference>
<dbReference type="Proteomes" id="UP000321638">
    <property type="component" value="Unassembled WGS sequence"/>
</dbReference>
<dbReference type="SMART" id="SM00382">
    <property type="entry name" value="AAA"/>
    <property type="match status" value="1"/>
</dbReference>
<dbReference type="PANTHER" id="PTHR45772">
    <property type="entry name" value="CONSERVED COMPONENT OF ABC TRANSPORTER FOR NATURAL AMINO ACIDS-RELATED"/>
    <property type="match status" value="1"/>
</dbReference>
<dbReference type="PANTHER" id="PTHR45772:SF7">
    <property type="entry name" value="AMINO ACID ABC TRANSPORTER ATP-BINDING PROTEIN"/>
    <property type="match status" value="1"/>
</dbReference>
<sequence length="244" mass="25810">MTAEPLLAIRGLRKSFGGLQAVRGVDLDVADGAIVGLIGPNGSGKTTVLNLVTGEIAADGGSVRLAGQEMIGLPAFRVCRSRIARTFQLVRILPGMTTRENVMVGRLFGAEPTTPARARDEVGALLECVGLAARADQAGSQLTYIDQKRVELARALATRPRVLLLDEWLAGLNPSELQIGIALIRRLRDEGVTIVMIEHVMEAIRALCDHVVVMSAGALIASGAPDAVLSDPEVARVYLGEDDA</sequence>
<dbReference type="OrthoDB" id="9806149at2"/>
<dbReference type="GO" id="GO:0015808">
    <property type="term" value="P:L-alanine transport"/>
    <property type="evidence" value="ECO:0007669"/>
    <property type="project" value="TreeGrafter"/>
</dbReference>
<dbReference type="InterPro" id="IPR032823">
    <property type="entry name" value="BCA_ABC_TP_C"/>
</dbReference>
<dbReference type="Gene3D" id="3.40.50.300">
    <property type="entry name" value="P-loop containing nucleotide triphosphate hydrolases"/>
    <property type="match status" value="1"/>
</dbReference>
<dbReference type="GO" id="GO:0042941">
    <property type="term" value="P:D-alanine transmembrane transport"/>
    <property type="evidence" value="ECO:0007669"/>
    <property type="project" value="TreeGrafter"/>
</dbReference>
<dbReference type="InterPro" id="IPR051120">
    <property type="entry name" value="ABC_AA/LPS_Transport"/>
</dbReference>
<dbReference type="CDD" id="cd03219">
    <property type="entry name" value="ABC_Mj1267_LivG_branched"/>
    <property type="match status" value="1"/>
</dbReference>
<dbReference type="AlphaFoldDB" id="A0A5C8PVA5"/>
<dbReference type="GO" id="GO:1903805">
    <property type="term" value="P:L-valine import across plasma membrane"/>
    <property type="evidence" value="ECO:0007669"/>
    <property type="project" value="TreeGrafter"/>
</dbReference>
<evidence type="ECO:0000259" key="4">
    <source>
        <dbReference type="PROSITE" id="PS50893"/>
    </source>
</evidence>
<dbReference type="GO" id="GO:0005304">
    <property type="term" value="F:L-valine transmembrane transporter activity"/>
    <property type="evidence" value="ECO:0007669"/>
    <property type="project" value="TreeGrafter"/>
</dbReference>
<name>A0A5C8PVA5_9HYPH</name>
<evidence type="ECO:0000256" key="3">
    <source>
        <dbReference type="ARBA" id="ARBA00022840"/>
    </source>
</evidence>
<dbReference type="InterPro" id="IPR003593">
    <property type="entry name" value="AAA+_ATPase"/>
</dbReference>
<evidence type="ECO:0000313" key="5">
    <source>
        <dbReference type="EMBL" id="TXL82034.1"/>
    </source>
</evidence>
<dbReference type="GO" id="GO:0015188">
    <property type="term" value="F:L-isoleucine transmembrane transporter activity"/>
    <property type="evidence" value="ECO:0007669"/>
    <property type="project" value="TreeGrafter"/>
</dbReference>
<organism evidence="5 6">
    <name type="scientific">Vineibacter terrae</name>
    <dbReference type="NCBI Taxonomy" id="2586908"/>
    <lineage>
        <taxon>Bacteria</taxon>
        <taxon>Pseudomonadati</taxon>
        <taxon>Pseudomonadota</taxon>
        <taxon>Alphaproteobacteria</taxon>
        <taxon>Hyphomicrobiales</taxon>
        <taxon>Vineibacter</taxon>
    </lineage>
</organism>
<dbReference type="GO" id="GO:0005886">
    <property type="term" value="C:plasma membrane"/>
    <property type="evidence" value="ECO:0007669"/>
    <property type="project" value="TreeGrafter"/>
</dbReference>
<dbReference type="EMBL" id="VDUZ01000002">
    <property type="protein sequence ID" value="TXL82034.1"/>
    <property type="molecule type" value="Genomic_DNA"/>
</dbReference>
<dbReference type="SUPFAM" id="SSF52540">
    <property type="entry name" value="P-loop containing nucleoside triphosphate hydrolases"/>
    <property type="match status" value="1"/>
</dbReference>
<evidence type="ECO:0000256" key="2">
    <source>
        <dbReference type="ARBA" id="ARBA00022741"/>
    </source>
</evidence>
<dbReference type="RefSeq" id="WP_147845390.1">
    <property type="nucleotide sequence ID" value="NZ_VDUZ01000002.1"/>
</dbReference>
<gene>
    <name evidence="5" type="ORF">FHP25_02935</name>
</gene>
<feature type="domain" description="ABC transporter" evidence="4">
    <location>
        <begin position="7"/>
        <end position="241"/>
    </location>
</feature>
<evidence type="ECO:0000313" key="6">
    <source>
        <dbReference type="Proteomes" id="UP000321638"/>
    </source>
</evidence>
<evidence type="ECO:0000256" key="1">
    <source>
        <dbReference type="ARBA" id="ARBA00022448"/>
    </source>
</evidence>
<comment type="caution">
    <text evidence="5">The sequence shown here is derived from an EMBL/GenBank/DDBJ whole genome shotgun (WGS) entry which is preliminary data.</text>
</comment>
<dbReference type="PROSITE" id="PS50893">
    <property type="entry name" value="ABC_TRANSPORTER_2"/>
    <property type="match status" value="1"/>
</dbReference>
<dbReference type="GO" id="GO:1903806">
    <property type="term" value="P:L-isoleucine import across plasma membrane"/>
    <property type="evidence" value="ECO:0007669"/>
    <property type="project" value="TreeGrafter"/>
</dbReference>
<dbReference type="InterPro" id="IPR027417">
    <property type="entry name" value="P-loop_NTPase"/>
</dbReference>
<keyword evidence="3 5" id="KW-0067">ATP-binding</keyword>
<keyword evidence="6" id="KW-1185">Reference proteome</keyword>
<keyword evidence="2" id="KW-0547">Nucleotide-binding</keyword>